<dbReference type="Proteomes" id="UP001595593">
    <property type="component" value="Unassembled WGS sequence"/>
</dbReference>
<dbReference type="Pfam" id="PF05973">
    <property type="entry name" value="Gp49"/>
    <property type="match status" value="1"/>
</dbReference>
<dbReference type="RefSeq" id="WP_379599046.1">
    <property type="nucleotide sequence ID" value="NZ_JBHRTN010000020.1"/>
</dbReference>
<gene>
    <name evidence="1" type="ORF">ACFOD4_19200</name>
</gene>
<dbReference type="InterPro" id="IPR009241">
    <property type="entry name" value="HigB-like"/>
</dbReference>
<accession>A0ABV7G3W8</accession>
<sequence length="112" mass="12450">MPWQVTFHPEMAEDFAELSEEVQDALLAHARLLEKVGPALGRPAVDTLKGSRIANLKELRFSADGGVWRVAFAFDGRRIAVLLAGGDKAGVSAARFYRALIAKAEQRWRTWE</sequence>
<keyword evidence="2" id="KW-1185">Reference proteome</keyword>
<evidence type="ECO:0000313" key="2">
    <source>
        <dbReference type="Proteomes" id="UP001595593"/>
    </source>
</evidence>
<comment type="caution">
    <text evidence="1">The sequence shown here is derived from an EMBL/GenBank/DDBJ whole genome shotgun (WGS) entry which is preliminary data.</text>
</comment>
<name>A0ABV7G3W8_9PROT</name>
<dbReference type="EMBL" id="JBHRTN010000020">
    <property type="protein sequence ID" value="MFC3127200.1"/>
    <property type="molecule type" value="Genomic_DNA"/>
</dbReference>
<organism evidence="1 2">
    <name type="scientific">Teichococcus globiformis</name>
    <dbReference type="NCBI Taxonomy" id="2307229"/>
    <lineage>
        <taxon>Bacteria</taxon>
        <taxon>Pseudomonadati</taxon>
        <taxon>Pseudomonadota</taxon>
        <taxon>Alphaproteobacteria</taxon>
        <taxon>Acetobacterales</taxon>
        <taxon>Roseomonadaceae</taxon>
        <taxon>Roseomonas</taxon>
    </lineage>
</organism>
<reference evidence="2" key="1">
    <citation type="journal article" date="2019" name="Int. J. Syst. Evol. Microbiol.">
        <title>The Global Catalogue of Microorganisms (GCM) 10K type strain sequencing project: providing services to taxonomists for standard genome sequencing and annotation.</title>
        <authorList>
            <consortium name="The Broad Institute Genomics Platform"/>
            <consortium name="The Broad Institute Genome Sequencing Center for Infectious Disease"/>
            <person name="Wu L."/>
            <person name="Ma J."/>
        </authorList>
    </citation>
    <scope>NUCLEOTIDE SEQUENCE [LARGE SCALE GENOMIC DNA]</scope>
    <source>
        <strain evidence="2">KCTC 52094</strain>
    </source>
</reference>
<evidence type="ECO:0000313" key="1">
    <source>
        <dbReference type="EMBL" id="MFC3127200.1"/>
    </source>
</evidence>
<proteinExistence type="predicted"/>
<protein>
    <submittedName>
        <fullName evidence="1">Type II toxin-antitoxin system RelE/ParE family toxin</fullName>
    </submittedName>
</protein>